<reference evidence="2" key="1">
    <citation type="submission" date="2020-09" db="EMBL/GenBank/DDBJ databases">
        <title>Genome-Enabled Discovery of Anthraquinone Biosynthesis in Senna tora.</title>
        <authorList>
            <person name="Kang S.-H."/>
            <person name="Pandey R.P."/>
            <person name="Lee C.-M."/>
            <person name="Sim J.-S."/>
            <person name="Jeong J.-T."/>
            <person name="Choi B.-S."/>
            <person name="Jung M."/>
            <person name="Ginzburg D."/>
            <person name="Zhao K."/>
            <person name="Won S.Y."/>
            <person name="Oh T.-J."/>
            <person name="Yu Y."/>
            <person name="Kim N.-H."/>
            <person name="Lee O.R."/>
            <person name="Lee T.-H."/>
            <person name="Bashyal P."/>
            <person name="Kim T.-S."/>
            <person name="Lee W.-H."/>
            <person name="Kawkins C."/>
            <person name="Kim C.-K."/>
            <person name="Kim J.S."/>
            <person name="Ahn B.O."/>
            <person name="Rhee S.Y."/>
            <person name="Sohng J.K."/>
        </authorList>
    </citation>
    <scope>NUCLEOTIDE SEQUENCE</scope>
    <source>
        <tissue evidence="2">Leaf</tissue>
    </source>
</reference>
<sequence length="43" mass="5063">MAARALWQQPEVQEQGHSGVDQNAEEQGHVWRRTPELWCKFEV</sequence>
<keyword evidence="3" id="KW-1185">Reference proteome</keyword>
<evidence type="ECO:0000313" key="2">
    <source>
        <dbReference type="EMBL" id="KAF7837331.1"/>
    </source>
</evidence>
<evidence type="ECO:0000313" key="3">
    <source>
        <dbReference type="Proteomes" id="UP000634136"/>
    </source>
</evidence>
<protein>
    <submittedName>
        <fullName evidence="2">Uncharacterized protein</fullName>
    </submittedName>
</protein>
<organism evidence="2 3">
    <name type="scientific">Senna tora</name>
    <dbReference type="NCBI Taxonomy" id="362788"/>
    <lineage>
        <taxon>Eukaryota</taxon>
        <taxon>Viridiplantae</taxon>
        <taxon>Streptophyta</taxon>
        <taxon>Embryophyta</taxon>
        <taxon>Tracheophyta</taxon>
        <taxon>Spermatophyta</taxon>
        <taxon>Magnoliopsida</taxon>
        <taxon>eudicotyledons</taxon>
        <taxon>Gunneridae</taxon>
        <taxon>Pentapetalae</taxon>
        <taxon>rosids</taxon>
        <taxon>fabids</taxon>
        <taxon>Fabales</taxon>
        <taxon>Fabaceae</taxon>
        <taxon>Caesalpinioideae</taxon>
        <taxon>Cassia clade</taxon>
        <taxon>Senna</taxon>
    </lineage>
</organism>
<proteinExistence type="predicted"/>
<name>A0A835CD81_9FABA</name>
<feature type="region of interest" description="Disordered" evidence="1">
    <location>
        <begin position="1"/>
        <end position="28"/>
    </location>
</feature>
<accession>A0A835CD81</accession>
<dbReference type="Proteomes" id="UP000634136">
    <property type="component" value="Unassembled WGS sequence"/>
</dbReference>
<dbReference type="AlphaFoldDB" id="A0A835CD81"/>
<dbReference type="EMBL" id="JAAIUW010000003">
    <property type="protein sequence ID" value="KAF7837331.1"/>
    <property type="molecule type" value="Genomic_DNA"/>
</dbReference>
<evidence type="ECO:0000256" key="1">
    <source>
        <dbReference type="SAM" id="MobiDB-lite"/>
    </source>
</evidence>
<gene>
    <name evidence="2" type="ORF">G2W53_005813</name>
</gene>
<comment type="caution">
    <text evidence="2">The sequence shown here is derived from an EMBL/GenBank/DDBJ whole genome shotgun (WGS) entry which is preliminary data.</text>
</comment>